<keyword evidence="6" id="KW-1185">Reference proteome</keyword>
<dbReference type="Gene3D" id="2.70.70.10">
    <property type="entry name" value="Glucose Permease (Domain IIA)"/>
    <property type="match status" value="1"/>
</dbReference>
<evidence type="ECO:0000259" key="2">
    <source>
        <dbReference type="Pfam" id="PF01551"/>
    </source>
</evidence>
<dbReference type="Proteomes" id="UP000809440">
    <property type="component" value="Unassembled WGS sequence"/>
</dbReference>
<dbReference type="CDD" id="cd12797">
    <property type="entry name" value="M23_peptidase"/>
    <property type="match status" value="1"/>
</dbReference>
<dbReference type="GO" id="GO:0004222">
    <property type="term" value="F:metalloendopeptidase activity"/>
    <property type="evidence" value="ECO:0007669"/>
    <property type="project" value="TreeGrafter"/>
</dbReference>
<dbReference type="InterPro" id="IPR050570">
    <property type="entry name" value="Cell_wall_metabolism_enzyme"/>
</dbReference>
<dbReference type="InterPro" id="IPR016047">
    <property type="entry name" value="M23ase_b-sheet_dom"/>
</dbReference>
<feature type="signal peptide" evidence="1">
    <location>
        <begin position="1"/>
        <end position="18"/>
    </location>
</feature>
<sequence>MFRRFLFALALCAPTLAAADRSCDTKFQKVCIETAQNGNTITFYAENLYPFLPVTLDIKLDLKNLGRSEGGAGPFVLDGNQRVQLFKLSQKQAGAWSYRYNFTWSRGDYTARHDDRHAYMLPFAPGQAFTVGQSCNGSFTHFGARRFAVDFNMPQGTPIHAARDGIVVDLKEDSRSGGPGAQYQDLGNYVIIQHSDRTLAQYFHLQQGGVSVNTGDRVRAGTLIGYSGNTGQSTGPHLHFDVVRGDIGVTSETLPFRFATSAGPLKCPAAGTTLRAEN</sequence>
<evidence type="ECO:0000313" key="3">
    <source>
        <dbReference type="EMBL" id="MBM2412412.1"/>
    </source>
</evidence>
<dbReference type="PANTHER" id="PTHR21666">
    <property type="entry name" value="PEPTIDASE-RELATED"/>
    <property type="match status" value="1"/>
</dbReference>
<gene>
    <name evidence="3" type="ORF">JQX41_08890</name>
    <name evidence="4" type="ORF">JQX48_10245</name>
</gene>
<reference evidence="3 6" key="1">
    <citation type="submission" date="2021-01" db="EMBL/GenBank/DDBJ databases">
        <title>Diatom-associated Roseobacters Show Island Model of Population Structure.</title>
        <authorList>
            <person name="Qu L."/>
            <person name="Feng X."/>
            <person name="Chen Y."/>
            <person name="Li L."/>
            <person name="Wang X."/>
            <person name="Hu Z."/>
            <person name="Wang H."/>
            <person name="Luo H."/>
        </authorList>
    </citation>
    <scope>NUCLEOTIDE SEQUENCE</scope>
    <source>
        <strain evidence="4 6">CC28-63</strain>
        <strain evidence="3">CC28-69</strain>
    </source>
</reference>
<dbReference type="Proteomes" id="UP000755667">
    <property type="component" value="Unassembled WGS sequence"/>
</dbReference>
<feature type="chain" id="PRO_5040186388" evidence="1">
    <location>
        <begin position="19"/>
        <end position="278"/>
    </location>
</feature>
<dbReference type="AlphaFoldDB" id="A0A9Q2NUR4"/>
<dbReference type="OrthoDB" id="9815245at2"/>
<evidence type="ECO:0000256" key="1">
    <source>
        <dbReference type="SAM" id="SignalP"/>
    </source>
</evidence>
<evidence type="ECO:0000313" key="5">
    <source>
        <dbReference type="Proteomes" id="UP000755667"/>
    </source>
</evidence>
<name>A0A9Q2NUR4_9RHOB</name>
<proteinExistence type="predicted"/>
<dbReference type="SUPFAM" id="SSF51261">
    <property type="entry name" value="Duplicated hybrid motif"/>
    <property type="match status" value="1"/>
</dbReference>
<evidence type="ECO:0000313" key="4">
    <source>
        <dbReference type="EMBL" id="MBM2417351.1"/>
    </source>
</evidence>
<dbReference type="RefSeq" id="WP_085627972.1">
    <property type="nucleotide sequence ID" value="NZ_JAFBWU010000005.1"/>
</dbReference>
<dbReference type="Pfam" id="PF01551">
    <property type="entry name" value="Peptidase_M23"/>
    <property type="match status" value="1"/>
</dbReference>
<dbReference type="EMBL" id="JAFBXE010000005">
    <property type="protein sequence ID" value="MBM2412412.1"/>
    <property type="molecule type" value="Genomic_DNA"/>
</dbReference>
<dbReference type="EMBL" id="JAFBXF010000005">
    <property type="protein sequence ID" value="MBM2417351.1"/>
    <property type="molecule type" value="Genomic_DNA"/>
</dbReference>
<accession>A0A9Q2NUR4</accession>
<keyword evidence="1" id="KW-0732">Signal</keyword>
<dbReference type="InterPro" id="IPR011055">
    <property type="entry name" value="Dup_hybrid_motif"/>
</dbReference>
<feature type="domain" description="M23ase beta-sheet core" evidence="2">
    <location>
        <begin position="148"/>
        <end position="244"/>
    </location>
</feature>
<dbReference type="GeneID" id="62639693"/>
<evidence type="ECO:0000313" key="6">
    <source>
        <dbReference type="Proteomes" id="UP000809440"/>
    </source>
</evidence>
<protein>
    <submittedName>
        <fullName evidence="3">M23 family metallopeptidase</fullName>
    </submittedName>
</protein>
<dbReference type="PANTHER" id="PTHR21666:SF294">
    <property type="entry name" value="PEPTIDASE M23"/>
    <property type="match status" value="1"/>
</dbReference>
<comment type="caution">
    <text evidence="3">The sequence shown here is derived from an EMBL/GenBank/DDBJ whole genome shotgun (WGS) entry which is preliminary data.</text>
</comment>
<organism evidence="3 5">
    <name type="scientific">Marivita cryptomonadis</name>
    <dbReference type="NCBI Taxonomy" id="505252"/>
    <lineage>
        <taxon>Bacteria</taxon>
        <taxon>Pseudomonadati</taxon>
        <taxon>Pseudomonadota</taxon>
        <taxon>Alphaproteobacteria</taxon>
        <taxon>Rhodobacterales</taxon>
        <taxon>Roseobacteraceae</taxon>
        <taxon>Marivita</taxon>
    </lineage>
</organism>